<feature type="region of interest" description="Disordered" evidence="1">
    <location>
        <begin position="1"/>
        <end position="126"/>
    </location>
</feature>
<keyword evidence="3" id="KW-1185">Reference proteome</keyword>
<evidence type="ECO:0000313" key="3">
    <source>
        <dbReference type="Proteomes" id="UP000467841"/>
    </source>
</evidence>
<accession>A0A6D2L716</accession>
<dbReference type="PANTHER" id="PTHR13408:SF7">
    <property type="entry name" value="DNA-DIRECTED RNA POLYMERASE III SUBUNIT RPC4"/>
    <property type="match status" value="1"/>
</dbReference>
<dbReference type="GO" id="GO:0042797">
    <property type="term" value="P:tRNA transcription by RNA polymerase III"/>
    <property type="evidence" value="ECO:0007669"/>
    <property type="project" value="TreeGrafter"/>
</dbReference>
<dbReference type="GO" id="GO:0003677">
    <property type="term" value="F:DNA binding"/>
    <property type="evidence" value="ECO:0007669"/>
    <property type="project" value="InterPro"/>
</dbReference>
<evidence type="ECO:0000313" key="2">
    <source>
        <dbReference type="EMBL" id="CAA7060213.1"/>
    </source>
</evidence>
<dbReference type="Proteomes" id="UP000467841">
    <property type="component" value="Unassembled WGS sequence"/>
</dbReference>
<dbReference type="Pfam" id="PF05132">
    <property type="entry name" value="RNA_pol_Rpc4"/>
    <property type="match status" value="1"/>
</dbReference>
<evidence type="ECO:0008006" key="4">
    <source>
        <dbReference type="Google" id="ProtNLM"/>
    </source>
</evidence>
<proteinExistence type="predicted"/>
<feature type="compositionally biased region" description="Low complexity" evidence="1">
    <location>
        <begin position="101"/>
        <end position="116"/>
    </location>
</feature>
<dbReference type="AlphaFoldDB" id="A0A6D2L716"/>
<comment type="caution">
    <text evidence="2">The sequence shown here is derived from an EMBL/GenBank/DDBJ whole genome shotgun (WGS) entry which is preliminary data.</text>
</comment>
<feature type="compositionally biased region" description="Basic and acidic residues" evidence="1">
    <location>
        <begin position="36"/>
        <end position="45"/>
    </location>
</feature>
<organism evidence="2 3">
    <name type="scientific">Microthlaspi erraticum</name>
    <dbReference type="NCBI Taxonomy" id="1685480"/>
    <lineage>
        <taxon>Eukaryota</taxon>
        <taxon>Viridiplantae</taxon>
        <taxon>Streptophyta</taxon>
        <taxon>Embryophyta</taxon>
        <taxon>Tracheophyta</taxon>
        <taxon>Spermatophyta</taxon>
        <taxon>Magnoliopsida</taxon>
        <taxon>eudicotyledons</taxon>
        <taxon>Gunneridae</taxon>
        <taxon>Pentapetalae</taxon>
        <taxon>rosids</taxon>
        <taxon>malvids</taxon>
        <taxon>Brassicales</taxon>
        <taxon>Brassicaceae</taxon>
        <taxon>Coluteocarpeae</taxon>
        <taxon>Microthlaspi</taxon>
    </lineage>
</organism>
<dbReference type="InterPro" id="IPR007811">
    <property type="entry name" value="RPC4"/>
</dbReference>
<dbReference type="PANTHER" id="PTHR13408">
    <property type="entry name" value="DNA-DIRECTED RNA POLYMERASE III"/>
    <property type="match status" value="1"/>
</dbReference>
<name>A0A6D2L716_9BRAS</name>
<evidence type="ECO:0000256" key="1">
    <source>
        <dbReference type="SAM" id="MobiDB-lite"/>
    </source>
</evidence>
<gene>
    <name evidence="2" type="ORF">MERR_LOCUS47449</name>
</gene>
<dbReference type="GO" id="GO:0005666">
    <property type="term" value="C:RNA polymerase III complex"/>
    <property type="evidence" value="ECO:0007669"/>
    <property type="project" value="InterPro"/>
</dbReference>
<sequence length="341" mass="37598">MDSGSEVPRKSKRRFQPRASAPSRRQIAPTSNNEAKAQEEEDKRAARQLAKRIGIGQRRPKTETKASSSEVAFQPDFSSLTIRSFGVPKEDDKHGSDVNPSSSATASSSAIVPAASARKDGEEVHNLVPRTKRDYVEPWDYKNSYYPTVLPLRKPYSGDPERLDKEEFGDIAKHLDYDENSINSAEELGLTSKQHYKNQMFFFKIPDCLPVLKKGANTKRPVSETSSKKGKAVVKEEESTGAKTKRSVLENSLKRSNPFEDLPGGFMGKMLVYKSGAVKMKFGDLLYDVSPGPNAQFLNDVAAIDTEGRHCGHVGSSANFVTVTPDVESLLKSASGMEIHK</sequence>
<feature type="region of interest" description="Disordered" evidence="1">
    <location>
        <begin position="217"/>
        <end position="248"/>
    </location>
</feature>
<protein>
    <recommendedName>
        <fullName evidence="4">DNA-directed RNA polymerase III subunit RPC4</fullName>
    </recommendedName>
</protein>
<reference evidence="2" key="1">
    <citation type="submission" date="2020-01" db="EMBL/GenBank/DDBJ databases">
        <authorList>
            <person name="Mishra B."/>
        </authorList>
    </citation>
    <scope>NUCLEOTIDE SEQUENCE [LARGE SCALE GENOMIC DNA]</scope>
</reference>
<dbReference type="EMBL" id="CACVBM020001828">
    <property type="protein sequence ID" value="CAA7060213.1"/>
    <property type="molecule type" value="Genomic_DNA"/>
</dbReference>
<feature type="compositionally biased region" description="Polar residues" evidence="1">
    <location>
        <begin position="65"/>
        <end position="82"/>
    </location>
</feature>
<feature type="compositionally biased region" description="Basic and acidic residues" evidence="1">
    <location>
        <begin position="117"/>
        <end position="126"/>
    </location>
</feature>
<dbReference type="OrthoDB" id="5836119at2759"/>